<organism evidence="17">
    <name type="scientific">Melanaphis sacchari</name>
    <dbReference type="NCBI Taxonomy" id="742174"/>
    <lineage>
        <taxon>Eukaryota</taxon>
        <taxon>Metazoa</taxon>
        <taxon>Ecdysozoa</taxon>
        <taxon>Arthropoda</taxon>
        <taxon>Hexapoda</taxon>
        <taxon>Insecta</taxon>
        <taxon>Pterygota</taxon>
        <taxon>Neoptera</taxon>
        <taxon>Paraneoptera</taxon>
        <taxon>Hemiptera</taxon>
        <taxon>Sternorrhyncha</taxon>
        <taxon>Aphidomorpha</taxon>
        <taxon>Aphidoidea</taxon>
        <taxon>Aphididae</taxon>
        <taxon>Aphidini</taxon>
        <taxon>Melanaphis</taxon>
    </lineage>
</organism>
<keyword evidence="4 15" id="KW-0812">Transmembrane</keyword>
<keyword evidence="3 15" id="KW-0716">Sensory transduction</keyword>
<evidence type="ECO:0000259" key="16">
    <source>
        <dbReference type="PROSITE" id="PS50262"/>
    </source>
</evidence>
<evidence type="ECO:0000256" key="2">
    <source>
        <dbReference type="ARBA" id="ARBA00022543"/>
    </source>
</evidence>
<dbReference type="PRINTS" id="PR00577">
    <property type="entry name" value="OPSINRH3RH4"/>
</dbReference>
<feature type="transmembrane region" description="Helical" evidence="15">
    <location>
        <begin position="216"/>
        <end position="237"/>
    </location>
</feature>
<keyword evidence="14" id="KW-0844">Vision</keyword>
<feature type="transmembrane region" description="Helical" evidence="15">
    <location>
        <begin position="281"/>
        <end position="305"/>
    </location>
</feature>
<gene>
    <name evidence="17" type="primary">UVOP_6</name>
</gene>
<keyword evidence="8 15" id="KW-0297">G-protein coupled receptor</keyword>
<feature type="transmembrane region" description="Helical" evidence="15">
    <location>
        <begin position="317"/>
        <end position="337"/>
    </location>
</feature>
<dbReference type="GO" id="GO:0007601">
    <property type="term" value="P:visual perception"/>
    <property type="evidence" value="ECO:0007669"/>
    <property type="project" value="UniProtKB-KW"/>
</dbReference>
<dbReference type="Pfam" id="PF00001">
    <property type="entry name" value="7tm_1"/>
    <property type="match status" value="1"/>
</dbReference>
<evidence type="ECO:0000256" key="5">
    <source>
        <dbReference type="ARBA" id="ARBA00022925"/>
    </source>
</evidence>
<dbReference type="PROSITE" id="PS00237">
    <property type="entry name" value="G_PROTEIN_RECEP_F1_1"/>
    <property type="match status" value="1"/>
</dbReference>
<dbReference type="PROSITE" id="PS50262">
    <property type="entry name" value="G_PROTEIN_RECEP_F1_2"/>
    <property type="match status" value="1"/>
</dbReference>
<dbReference type="OrthoDB" id="2105199at2759"/>
<dbReference type="GO" id="GO:0009881">
    <property type="term" value="F:photoreceptor activity"/>
    <property type="evidence" value="ECO:0007669"/>
    <property type="project" value="UniProtKB-KW"/>
</dbReference>
<dbReference type="InterPro" id="IPR050125">
    <property type="entry name" value="GPCR_opsins"/>
</dbReference>
<feature type="transmembrane region" description="Helical" evidence="15">
    <location>
        <begin position="53"/>
        <end position="80"/>
    </location>
</feature>
<dbReference type="PROSITE" id="PS00238">
    <property type="entry name" value="OPSIN"/>
    <property type="match status" value="1"/>
</dbReference>
<evidence type="ECO:0000313" key="17">
    <source>
        <dbReference type="EMBL" id="MBW15218.1"/>
    </source>
</evidence>
<dbReference type="SUPFAM" id="SSF81321">
    <property type="entry name" value="Family A G protein-coupled receptor-like"/>
    <property type="match status" value="1"/>
</dbReference>
<evidence type="ECO:0000256" key="4">
    <source>
        <dbReference type="ARBA" id="ARBA00022692"/>
    </source>
</evidence>
<protein>
    <submittedName>
        <fullName evidence="17">Opsin, ultraviolet-sensitive</fullName>
    </submittedName>
</protein>
<dbReference type="InterPro" id="IPR027430">
    <property type="entry name" value="Retinal_BS"/>
</dbReference>
<evidence type="ECO:0000256" key="14">
    <source>
        <dbReference type="ARBA" id="ARBA00023305"/>
    </source>
</evidence>
<comment type="subcellular location">
    <subcellularLocation>
        <location evidence="1 15">Membrane</location>
        <topology evidence="1 15">Multi-pass membrane protein</topology>
    </subcellularLocation>
</comment>
<feature type="transmembrane region" description="Helical" evidence="15">
    <location>
        <begin position="92"/>
        <end position="113"/>
    </location>
</feature>
<reference evidence="17" key="1">
    <citation type="submission" date="2017-10" db="EMBL/GenBank/DDBJ databases">
        <title>Transcriptome Assembly of Sugarcane Aphid Adults.</title>
        <authorList>
            <person name="Scully E.D."/>
            <person name="Palmer N.A."/>
            <person name="Geib S.M."/>
            <person name="Sarath G."/>
            <person name="Sattler S.E."/>
        </authorList>
    </citation>
    <scope>NUCLEOTIDE SEQUENCE</scope>
    <source>
        <tissue evidence="17">Whole body</tissue>
    </source>
</reference>
<comment type="similarity">
    <text evidence="15">Belongs to the G-protein coupled receptor 1 family. Opsin subfamily.</text>
</comment>
<evidence type="ECO:0000256" key="9">
    <source>
        <dbReference type="ARBA" id="ARBA00023136"/>
    </source>
</evidence>
<dbReference type="PRINTS" id="PR00238">
    <property type="entry name" value="OPSIN"/>
</dbReference>
<feature type="domain" description="G-protein coupled receptors family 1 profile" evidence="16">
    <location>
        <begin position="72"/>
        <end position="334"/>
    </location>
</feature>
<keyword evidence="5 15" id="KW-0681">Retinal protein</keyword>
<dbReference type="Gene3D" id="1.20.1070.10">
    <property type="entry name" value="Rhodopsin 7-helix transmembrane proteins"/>
    <property type="match status" value="1"/>
</dbReference>
<dbReference type="AlphaFoldDB" id="A0A2H8TPP7"/>
<dbReference type="SMART" id="SM01381">
    <property type="entry name" value="7TM_GPCR_Srsx"/>
    <property type="match status" value="1"/>
</dbReference>
<proteinExistence type="inferred from homology"/>
<evidence type="ECO:0000256" key="6">
    <source>
        <dbReference type="ARBA" id="ARBA00022989"/>
    </source>
</evidence>
<keyword evidence="13 15" id="KW-0807">Transducer</keyword>
<keyword evidence="2 15" id="KW-0600">Photoreceptor protein</keyword>
<dbReference type="InterPro" id="IPR000276">
    <property type="entry name" value="GPCR_Rhodpsn"/>
</dbReference>
<evidence type="ECO:0000256" key="7">
    <source>
        <dbReference type="ARBA" id="ARBA00022991"/>
    </source>
</evidence>
<evidence type="ECO:0000256" key="12">
    <source>
        <dbReference type="ARBA" id="ARBA00023180"/>
    </source>
</evidence>
<dbReference type="PANTHER" id="PTHR24240">
    <property type="entry name" value="OPSIN"/>
    <property type="match status" value="1"/>
</dbReference>
<keyword evidence="7 15" id="KW-0157">Chromophore</keyword>
<feature type="transmembrane region" description="Helical" evidence="15">
    <location>
        <begin position="128"/>
        <end position="147"/>
    </location>
</feature>
<dbReference type="CDD" id="cd15079">
    <property type="entry name" value="7tmA_photoreceptors_insect"/>
    <property type="match status" value="1"/>
</dbReference>
<evidence type="ECO:0000256" key="13">
    <source>
        <dbReference type="ARBA" id="ARBA00023224"/>
    </source>
</evidence>
<accession>A0A2H8TPP7</accession>
<dbReference type="GO" id="GO:0007602">
    <property type="term" value="P:phototransduction"/>
    <property type="evidence" value="ECO:0007669"/>
    <property type="project" value="UniProtKB-KW"/>
</dbReference>
<evidence type="ECO:0000256" key="1">
    <source>
        <dbReference type="ARBA" id="ARBA00004141"/>
    </source>
</evidence>
<dbReference type="InterPro" id="IPR017452">
    <property type="entry name" value="GPCR_Rhodpsn_7TM"/>
</dbReference>
<dbReference type="GO" id="GO:0016020">
    <property type="term" value="C:membrane"/>
    <property type="evidence" value="ECO:0007669"/>
    <property type="project" value="UniProtKB-SubCell"/>
</dbReference>
<evidence type="ECO:0000256" key="11">
    <source>
        <dbReference type="ARBA" id="ARBA00023170"/>
    </source>
</evidence>
<keyword evidence="9 15" id="KW-0472">Membrane</keyword>
<dbReference type="EMBL" id="GFXV01003413">
    <property type="protein sequence ID" value="MBW15218.1"/>
    <property type="molecule type" value="Transcribed_RNA"/>
</dbReference>
<evidence type="ECO:0000256" key="3">
    <source>
        <dbReference type="ARBA" id="ARBA00022606"/>
    </source>
</evidence>
<evidence type="ECO:0000256" key="8">
    <source>
        <dbReference type="ARBA" id="ARBA00023040"/>
    </source>
</evidence>
<dbReference type="PRINTS" id="PR00237">
    <property type="entry name" value="GPCRRHODOPSN"/>
</dbReference>
<keyword evidence="10" id="KW-1015">Disulfide bond</keyword>
<feature type="transmembrane region" description="Helical" evidence="15">
    <location>
        <begin position="168"/>
        <end position="187"/>
    </location>
</feature>
<name>A0A2H8TPP7_9HEMI</name>
<sequence length="371" mass="41658">MDFNRSVLRPLSQLGSSFMENEDELQLMGWNLTPEDLTHIPEHWLSYPEVRALYHYILAFAYTILFCLGVIGNGLVLWIFCVSKPLRTPSNLFVLNLALCDFSMVLVLPILIYDSIDHKYPGHLQCQIFALCGSISGIGAGATNAAIAYDRYSTIAKPFEGRMTYGKALILIICIWTYVLPWCLFPLTEKWNRFVPEGFLTSCSFDYLTPTEETKAFVGTMFVICYVIPMSFIIYFYSQIVCHVFNHEKALREQAKKMNVESLRSNQDANAQSAEVRIAKAAITICFLFVAAWTPYAVVAMIGAFGDQSLLTPIASMLPAVFAKTVACFDPYVYAISHPKYRLELSKRVPCLGINEKPPTTSDTQSITTAA</sequence>
<dbReference type="FunFam" id="1.20.1070.10:FF:000044">
    <property type="entry name" value="Opsin, ultraviolet-sensitive"/>
    <property type="match status" value="1"/>
</dbReference>
<evidence type="ECO:0000256" key="15">
    <source>
        <dbReference type="RuleBase" id="RU004951"/>
    </source>
</evidence>
<dbReference type="GO" id="GO:0004930">
    <property type="term" value="F:G protein-coupled receptor activity"/>
    <property type="evidence" value="ECO:0007669"/>
    <property type="project" value="UniProtKB-KW"/>
</dbReference>
<keyword evidence="12" id="KW-0325">Glycoprotein</keyword>
<keyword evidence="11 15" id="KW-0675">Receptor</keyword>
<keyword evidence="6 15" id="KW-1133">Transmembrane helix</keyword>
<dbReference type="InterPro" id="IPR001760">
    <property type="entry name" value="Opsin"/>
</dbReference>
<evidence type="ECO:0000256" key="10">
    <source>
        <dbReference type="ARBA" id="ARBA00023157"/>
    </source>
</evidence>